<dbReference type="EMBL" id="MU394303">
    <property type="protein sequence ID" value="KAI6088051.1"/>
    <property type="molecule type" value="Genomic_DNA"/>
</dbReference>
<comment type="caution">
    <text evidence="1">The sequence shown here is derived from an EMBL/GenBank/DDBJ whole genome shotgun (WGS) entry which is preliminary data.</text>
</comment>
<accession>A0ACC0D5L7</accession>
<protein>
    <submittedName>
        <fullName evidence="1">WD40-repeat-containing domain protein</fullName>
    </submittedName>
</protein>
<evidence type="ECO:0000313" key="1">
    <source>
        <dbReference type="EMBL" id="KAI6088051.1"/>
    </source>
</evidence>
<gene>
    <name evidence="1" type="ORF">F4821DRAFT_258221</name>
</gene>
<reference evidence="1 2" key="1">
    <citation type="journal article" date="2022" name="New Phytol.">
        <title>Ecological generalism drives hyperdiversity of secondary metabolite gene clusters in xylarialean endophytes.</title>
        <authorList>
            <person name="Franco M.E.E."/>
            <person name="Wisecaver J.H."/>
            <person name="Arnold A.E."/>
            <person name="Ju Y.M."/>
            <person name="Slot J.C."/>
            <person name="Ahrendt S."/>
            <person name="Moore L.P."/>
            <person name="Eastman K.E."/>
            <person name="Scott K."/>
            <person name="Konkel Z."/>
            <person name="Mondo S.J."/>
            <person name="Kuo A."/>
            <person name="Hayes R.D."/>
            <person name="Haridas S."/>
            <person name="Andreopoulos B."/>
            <person name="Riley R."/>
            <person name="LaButti K."/>
            <person name="Pangilinan J."/>
            <person name="Lipzen A."/>
            <person name="Amirebrahimi M."/>
            <person name="Yan J."/>
            <person name="Adam C."/>
            <person name="Keymanesh K."/>
            <person name="Ng V."/>
            <person name="Louie K."/>
            <person name="Northen T."/>
            <person name="Drula E."/>
            <person name="Henrissat B."/>
            <person name="Hsieh H.M."/>
            <person name="Youens-Clark K."/>
            <person name="Lutzoni F."/>
            <person name="Miadlikowska J."/>
            <person name="Eastwood D.C."/>
            <person name="Hamelin R.C."/>
            <person name="Grigoriev I.V."/>
            <person name="U'Ren J.M."/>
        </authorList>
    </citation>
    <scope>NUCLEOTIDE SEQUENCE [LARGE SCALE GENOMIC DNA]</scope>
    <source>
        <strain evidence="1 2">ER1909</strain>
    </source>
</reference>
<keyword evidence="2" id="KW-1185">Reference proteome</keyword>
<sequence>MSLVFSSDATRLVSVSTDSKAYVWDIEPIRGIIRENYPLIGHDNWLRNAAISPSGRLVATASDDKTVRVWNIPPTSNIAYHTTQPSSVTTSVFKGHKDYVYSVAFSPDETRLASAGDDLHIMIWDLATKGITQGDKESPEKDMQDLRVRQYIRGVVFSSDGNLLASVCRDGTVAVWNPDLPEKQQCCLTFKTDSNPGPFRSMRIDRAYPDILLTEFGAWKFDVDEAIKVAASKSDDPESDASESNITPLLQQRPNRCPFGIGEDGKYITWKDKPLIYLPKQFRPAHEVFSCCVQGHRVVIGCESGQVLLFKFAKDANSSIKKFLKTV</sequence>
<proteinExistence type="predicted"/>
<evidence type="ECO:0000313" key="2">
    <source>
        <dbReference type="Proteomes" id="UP001497680"/>
    </source>
</evidence>
<organism evidence="1 2">
    <name type="scientific">Hypoxylon rubiginosum</name>
    <dbReference type="NCBI Taxonomy" id="110542"/>
    <lineage>
        <taxon>Eukaryota</taxon>
        <taxon>Fungi</taxon>
        <taxon>Dikarya</taxon>
        <taxon>Ascomycota</taxon>
        <taxon>Pezizomycotina</taxon>
        <taxon>Sordariomycetes</taxon>
        <taxon>Xylariomycetidae</taxon>
        <taxon>Xylariales</taxon>
        <taxon>Hypoxylaceae</taxon>
        <taxon>Hypoxylon</taxon>
    </lineage>
</organism>
<name>A0ACC0D5L7_9PEZI</name>
<dbReference type="Proteomes" id="UP001497680">
    <property type="component" value="Unassembled WGS sequence"/>
</dbReference>